<keyword evidence="3" id="KW-1185">Reference proteome</keyword>
<dbReference type="AlphaFoldDB" id="A0A835IQU3"/>
<dbReference type="PANTHER" id="PTHR12872">
    <property type="entry name" value="ALPHA-N-ACETYLGLUCOSAMINIDASE"/>
    <property type="match status" value="1"/>
</dbReference>
<dbReference type="OrthoDB" id="1686541at2759"/>
<sequence>MVLQALLHSVPFGKMIVLDLFAYVKPIWEESSQFYGTPYVWCLLHNFGGNIEMYGILDVISSGPVDARISQNSTMVRDALFNFLHLSFSGVYDMLVCGRWNDSETSLA</sequence>
<organism evidence="2 3">
    <name type="scientific">Coptis chinensis</name>
    <dbReference type="NCBI Taxonomy" id="261450"/>
    <lineage>
        <taxon>Eukaryota</taxon>
        <taxon>Viridiplantae</taxon>
        <taxon>Streptophyta</taxon>
        <taxon>Embryophyta</taxon>
        <taxon>Tracheophyta</taxon>
        <taxon>Spermatophyta</taxon>
        <taxon>Magnoliopsida</taxon>
        <taxon>Ranunculales</taxon>
        <taxon>Ranunculaceae</taxon>
        <taxon>Coptidoideae</taxon>
        <taxon>Coptis</taxon>
    </lineage>
</organism>
<dbReference type="InterPro" id="IPR007781">
    <property type="entry name" value="NAGLU"/>
</dbReference>
<feature type="domain" description="Alpha-N-acetylglucosaminidase tim-barrel" evidence="1">
    <location>
        <begin position="3"/>
        <end position="77"/>
    </location>
</feature>
<dbReference type="PANTHER" id="PTHR12872:SF1">
    <property type="entry name" value="ALPHA-N-ACETYLGLUCOSAMINIDASE"/>
    <property type="match status" value="1"/>
</dbReference>
<dbReference type="Proteomes" id="UP000631114">
    <property type="component" value="Unassembled WGS sequence"/>
</dbReference>
<gene>
    <name evidence="2" type="ORF">IFM89_027270</name>
</gene>
<evidence type="ECO:0000313" key="3">
    <source>
        <dbReference type="Proteomes" id="UP000631114"/>
    </source>
</evidence>
<dbReference type="InterPro" id="IPR024733">
    <property type="entry name" value="NAGLU_tim-barrel"/>
</dbReference>
<comment type="caution">
    <text evidence="2">The sequence shown here is derived from an EMBL/GenBank/DDBJ whole genome shotgun (WGS) entry which is preliminary data.</text>
</comment>
<dbReference type="EMBL" id="JADFTS010000002">
    <property type="protein sequence ID" value="KAF9621704.1"/>
    <property type="molecule type" value="Genomic_DNA"/>
</dbReference>
<name>A0A835IQU3_9MAGN</name>
<evidence type="ECO:0000259" key="1">
    <source>
        <dbReference type="Pfam" id="PF05089"/>
    </source>
</evidence>
<dbReference type="Gene3D" id="3.20.20.80">
    <property type="entry name" value="Glycosidases"/>
    <property type="match status" value="1"/>
</dbReference>
<protein>
    <recommendedName>
        <fullName evidence="1">Alpha-N-acetylglucosaminidase tim-barrel domain-containing protein</fullName>
    </recommendedName>
</protein>
<evidence type="ECO:0000313" key="2">
    <source>
        <dbReference type="EMBL" id="KAF9621704.1"/>
    </source>
</evidence>
<accession>A0A835IQU3</accession>
<dbReference type="Pfam" id="PF05089">
    <property type="entry name" value="NAGLU"/>
    <property type="match status" value="1"/>
</dbReference>
<proteinExistence type="predicted"/>
<reference evidence="2 3" key="1">
    <citation type="submission" date="2020-10" db="EMBL/GenBank/DDBJ databases">
        <title>The Coptis chinensis genome and diversification of protoberbering-type alkaloids.</title>
        <authorList>
            <person name="Wang B."/>
            <person name="Shu S."/>
            <person name="Song C."/>
            <person name="Liu Y."/>
        </authorList>
    </citation>
    <scope>NUCLEOTIDE SEQUENCE [LARGE SCALE GENOMIC DNA]</scope>
    <source>
        <strain evidence="2">HL-2020</strain>
        <tissue evidence="2">Leaf</tissue>
    </source>
</reference>